<evidence type="ECO:0000313" key="5">
    <source>
        <dbReference type="Proteomes" id="UP001057877"/>
    </source>
</evidence>
<evidence type="ECO:0000259" key="3">
    <source>
        <dbReference type="Pfam" id="PF08450"/>
    </source>
</evidence>
<dbReference type="InterPro" id="IPR051262">
    <property type="entry name" value="SMP-30/CGR1_Lactonase"/>
</dbReference>
<feature type="domain" description="SMP-30/Gluconolactonase/LRE-like region" evidence="3">
    <location>
        <begin position="33"/>
        <end position="278"/>
    </location>
</feature>
<gene>
    <name evidence="4" type="ORF">L1F29_26635</name>
</gene>
<keyword evidence="5" id="KW-1185">Reference proteome</keyword>
<evidence type="ECO:0000313" key="4">
    <source>
        <dbReference type="EMBL" id="UVI28987.1"/>
    </source>
</evidence>
<evidence type="ECO:0000256" key="2">
    <source>
        <dbReference type="ARBA" id="ARBA00022801"/>
    </source>
</evidence>
<dbReference type="Gene3D" id="2.120.10.30">
    <property type="entry name" value="TolB, C-terminal domain"/>
    <property type="match status" value="1"/>
</dbReference>
<name>A0ABY5S508_9BACL</name>
<comment type="similarity">
    <text evidence="1">Belongs to the SMP-30/CGR1 family.</text>
</comment>
<dbReference type="SUPFAM" id="SSF63829">
    <property type="entry name" value="Calcium-dependent phosphotriesterase"/>
    <property type="match status" value="1"/>
</dbReference>
<organism evidence="4 5">
    <name type="scientific">Paenibacillus spongiae</name>
    <dbReference type="NCBI Taxonomy" id="2909671"/>
    <lineage>
        <taxon>Bacteria</taxon>
        <taxon>Bacillati</taxon>
        <taxon>Bacillota</taxon>
        <taxon>Bacilli</taxon>
        <taxon>Bacillales</taxon>
        <taxon>Paenibacillaceae</taxon>
        <taxon>Paenibacillus</taxon>
    </lineage>
</organism>
<dbReference type="Proteomes" id="UP001057877">
    <property type="component" value="Chromosome"/>
</dbReference>
<sequence length="295" mass="32171">MAEQAIQYHSAWSGIIADDAAVSKLASGFQFIEGPVWDSQRGLLFFSDIPANRIYCWSPQDGVQPFREPSGNSNGLTLDRHGRLLACEHGNRRVSVTEESGSVRTLVDRFEGKRLNSPNDIVVKSDGRVYFTDPPYGLSHPSEQELPYQGVYRYLPESGAIELLCAERNHPNGLCFSPDERVLYVDDSSSQDVFVYDVADDGIIRNGRLFARLDSSVGAGVPDGLKVDVRGNVYVTGPGGIWVLDSSGTALGVIRIPEVAANLSWGGEDNRTLFITATTSLYKVETINPGIPCGL</sequence>
<evidence type="ECO:0000256" key="1">
    <source>
        <dbReference type="ARBA" id="ARBA00008853"/>
    </source>
</evidence>
<dbReference type="EMBL" id="CP091430">
    <property type="protein sequence ID" value="UVI28987.1"/>
    <property type="molecule type" value="Genomic_DNA"/>
</dbReference>
<dbReference type="PANTHER" id="PTHR47572:SF4">
    <property type="entry name" value="LACTONASE DRP35"/>
    <property type="match status" value="1"/>
</dbReference>
<proteinExistence type="inferred from homology"/>
<accession>A0ABY5S508</accession>
<reference evidence="4" key="1">
    <citation type="submission" date="2022-01" db="EMBL/GenBank/DDBJ databases">
        <title>Paenibacillus spongiae sp. nov., isolated from marine sponge.</title>
        <authorList>
            <person name="Li Z."/>
            <person name="Zhang M."/>
        </authorList>
    </citation>
    <scope>NUCLEOTIDE SEQUENCE</scope>
    <source>
        <strain evidence="4">PHS-Z3</strain>
    </source>
</reference>
<dbReference type="InterPro" id="IPR011042">
    <property type="entry name" value="6-blade_b-propeller_TolB-like"/>
</dbReference>
<dbReference type="InterPro" id="IPR013658">
    <property type="entry name" value="SGL"/>
</dbReference>
<protein>
    <submittedName>
        <fullName evidence="4">SMP-30/gluconolactonase/LRE family protein</fullName>
    </submittedName>
</protein>
<dbReference type="RefSeq" id="WP_258385074.1">
    <property type="nucleotide sequence ID" value="NZ_CP091430.1"/>
</dbReference>
<keyword evidence="2" id="KW-0378">Hydrolase</keyword>
<dbReference type="InterPro" id="IPR005511">
    <property type="entry name" value="SMP-30"/>
</dbReference>
<dbReference type="PANTHER" id="PTHR47572">
    <property type="entry name" value="LIPOPROTEIN-RELATED"/>
    <property type="match status" value="1"/>
</dbReference>
<dbReference type="PRINTS" id="PR01790">
    <property type="entry name" value="SMP30FAMILY"/>
</dbReference>
<dbReference type="Pfam" id="PF08450">
    <property type="entry name" value="SGL"/>
    <property type="match status" value="1"/>
</dbReference>